<dbReference type="OrthoDB" id="6782229at2759"/>
<dbReference type="Proteomes" id="UP001152888">
    <property type="component" value="Unassembled WGS sequence"/>
</dbReference>
<keyword evidence="3" id="KW-1185">Reference proteome</keyword>
<comment type="caution">
    <text evidence="2">The sequence shown here is derived from an EMBL/GenBank/DDBJ whole genome shotgun (WGS) entry which is preliminary data.</text>
</comment>
<feature type="compositionally biased region" description="Basic and acidic residues" evidence="1">
    <location>
        <begin position="22"/>
        <end position="37"/>
    </location>
</feature>
<proteinExistence type="predicted"/>
<organism evidence="2 3">
    <name type="scientific">Acanthoscelides obtectus</name>
    <name type="common">Bean weevil</name>
    <name type="synonym">Bruchus obtectus</name>
    <dbReference type="NCBI Taxonomy" id="200917"/>
    <lineage>
        <taxon>Eukaryota</taxon>
        <taxon>Metazoa</taxon>
        <taxon>Ecdysozoa</taxon>
        <taxon>Arthropoda</taxon>
        <taxon>Hexapoda</taxon>
        <taxon>Insecta</taxon>
        <taxon>Pterygota</taxon>
        <taxon>Neoptera</taxon>
        <taxon>Endopterygota</taxon>
        <taxon>Coleoptera</taxon>
        <taxon>Polyphaga</taxon>
        <taxon>Cucujiformia</taxon>
        <taxon>Chrysomeloidea</taxon>
        <taxon>Chrysomelidae</taxon>
        <taxon>Bruchinae</taxon>
        <taxon>Bruchini</taxon>
        <taxon>Acanthoscelides</taxon>
    </lineage>
</organism>
<dbReference type="EMBL" id="CAKOFQ010007067">
    <property type="protein sequence ID" value="CAH1989629.1"/>
    <property type="molecule type" value="Genomic_DNA"/>
</dbReference>
<protein>
    <submittedName>
        <fullName evidence="2">Uncharacterized protein</fullName>
    </submittedName>
</protein>
<evidence type="ECO:0000256" key="1">
    <source>
        <dbReference type="SAM" id="MobiDB-lite"/>
    </source>
</evidence>
<dbReference type="AlphaFoldDB" id="A0A9P0L8G4"/>
<feature type="region of interest" description="Disordered" evidence="1">
    <location>
        <begin position="1"/>
        <end position="46"/>
    </location>
</feature>
<feature type="compositionally biased region" description="Basic residues" evidence="1">
    <location>
        <begin position="7"/>
        <end position="20"/>
    </location>
</feature>
<sequence length="258" mass="29321">MAPHTNSSHRKSSRRSRGSSRHLAEKMVRFPKKEQSVKRKSSTAVKQPENYESLILYYLAKLRRLFGSTDHPTPGNRENSAAKMRKENSGNVGRQDGPHSINPNRYTARHSSPRPRDKLTEEMKEQAFYIVNAAIEYGYANNVIGRNGNCFYLKESKSCKNLPVSCSMVDSRYGCRQCVSSMNNNHVEVLKPPAGMLNQNGEFVRVTRAMTDGSKRYYLPNKQSSRNMPTRTSSCINPVITRSGRVSKACRCSRCRYQ</sequence>
<reference evidence="2" key="1">
    <citation type="submission" date="2022-03" db="EMBL/GenBank/DDBJ databases">
        <authorList>
            <person name="Sayadi A."/>
        </authorList>
    </citation>
    <scope>NUCLEOTIDE SEQUENCE</scope>
</reference>
<gene>
    <name evidence="2" type="ORF">ACAOBT_LOCUS19143</name>
</gene>
<name>A0A9P0L8G4_ACAOB</name>
<accession>A0A9P0L8G4</accession>
<feature type="region of interest" description="Disordered" evidence="1">
    <location>
        <begin position="68"/>
        <end position="117"/>
    </location>
</feature>
<evidence type="ECO:0000313" key="3">
    <source>
        <dbReference type="Proteomes" id="UP001152888"/>
    </source>
</evidence>
<evidence type="ECO:0000313" key="2">
    <source>
        <dbReference type="EMBL" id="CAH1989629.1"/>
    </source>
</evidence>